<reference evidence="1" key="1">
    <citation type="submission" date="2019-08" db="EMBL/GenBank/DDBJ databases">
        <title>The genome of the North American firefly Photinus pyralis.</title>
        <authorList>
            <consortium name="Photinus pyralis genome working group"/>
            <person name="Fallon T.R."/>
            <person name="Sander Lower S.E."/>
            <person name="Weng J.-K."/>
        </authorList>
    </citation>
    <scope>NUCLEOTIDE SEQUENCE</scope>
    <source>
        <strain evidence="1">TRF0915ILg1</strain>
        <tissue evidence="1">Whole body</tissue>
    </source>
</reference>
<comment type="caution">
    <text evidence="1">The sequence shown here is derived from an EMBL/GenBank/DDBJ whole genome shotgun (WGS) entry which is preliminary data.</text>
</comment>
<protein>
    <submittedName>
        <fullName evidence="1">Uncharacterized protein</fullName>
    </submittedName>
</protein>
<organism evidence="1 2">
    <name type="scientific">Ignelater luminosus</name>
    <name type="common">Cucubano</name>
    <name type="synonym">Pyrophorus luminosus</name>
    <dbReference type="NCBI Taxonomy" id="2038154"/>
    <lineage>
        <taxon>Eukaryota</taxon>
        <taxon>Metazoa</taxon>
        <taxon>Ecdysozoa</taxon>
        <taxon>Arthropoda</taxon>
        <taxon>Hexapoda</taxon>
        <taxon>Insecta</taxon>
        <taxon>Pterygota</taxon>
        <taxon>Neoptera</taxon>
        <taxon>Endopterygota</taxon>
        <taxon>Coleoptera</taxon>
        <taxon>Polyphaga</taxon>
        <taxon>Elateriformia</taxon>
        <taxon>Elateroidea</taxon>
        <taxon>Elateridae</taxon>
        <taxon>Agrypninae</taxon>
        <taxon>Pyrophorini</taxon>
        <taxon>Ignelater</taxon>
    </lineage>
</organism>
<dbReference type="EMBL" id="VTPC01003380">
    <property type="protein sequence ID" value="KAF2898619.1"/>
    <property type="molecule type" value="Genomic_DNA"/>
</dbReference>
<accession>A0A8K0GG80</accession>
<evidence type="ECO:0000313" key="2">
    <source>
        <dbReference type="Proteomes" id="UP000801492"/>
    </source>
</evidence>
<keyword evidence="2" id="KW-1185">Reference proteome</keyword>
<name>A0A8K0GG80_IGNLU</name>
<dbReference type="AlphaFoldDB" id="A0A8K0GG80"/>
<feature type="non-terminal residue" evidence="1">
    <location>
        <position position="110"/>
    </location>
</feature>
<evidence type="ECO:0000313" key="1">
    <source>
        <dbReference type="EMBL" id="KAF2898619.1"/>
    </source>
</evidence>
<dbReference type="Proteomes" id="UP000801492">
    <property type="component" value="Unassembled WGS sequence"/>
</dbReference>
<gene>
    <name evidence="1" type="ORF">ILUMI_07565</name>
</gene>
<sequence length="110" mass="12596">LLIHIKKRLPIGDGFMNLFVIREKKACNSVHNYLGEFIYDVERAAGLITRMCPVSKGRYTVRNLPLDFNKITLQTFPFGSLRFIIVVQDEKHNTNLTCLISDVENRAIDG</sequence>
<proteinExistence type="predicted"/>
<dbReference type="OrthoDB" id="6814999at2759"/>